<gene>
    <name evidence="1" type="ORF">JG688_00015699</name>
</gene>
<proteinExistence type="predicted"/>
<protein>
    <submittedName>
        <fullName evidence="1">Uncharacterized protein</fullName>
    </submittedName>
</protein>
<accession>A0A8J5MD98</accession>
<dbReference type="EMBL" id="JAENGY010001762">
    <property type="protein sequence ID" value="KAG6947080.1"/>
    <property type="molecule type" value="Genomic_DNA"/>
</dbReference>
<name>A0A8J5MD98_9STRA</name>
<evidence type="ECO:0000313" key="1">
    <source>
        <dbReference type="EMBL" id="KAG6947080.1"/>
    </source>
</evidence>
<evidence type="ECO:0000313" key="2">
    <source>
        <dbReference type="Proteomes" id="UP000709295"/>
    </source>
</evidence>
<organism evidence="1 2">
    <name type="scientific">Phytophthora aleatoria</name>
    <dbReference type="NCBI Taxonomy" id="2496075"/>
    <lineage>
        <taxon>Eukaryota</taxon>
        <taxon>Sar</taxon>
        <taxon>Stramenopiles</taxon>
        <taxon>Oomycota</taxon>
        <taxon>Peronosporomycetes</taxon>
        <taxon>Peronosporales</taxon>
        <taxon>Peronosporaceae</taxon>
        <taxon>Phytophthora</taxon>
    </lineage>
</organism>
<keyword evidence="2" id="KW-1185">Reference proteome</keyword>
<dbReference type="Proteomes" id="UP000709295">
    <property type="component" value="Unassembled WGS sequence"/>
</dbReference>
<reference evidence="1" key="1">
    <citation type="submission" date="2021-01" db="EMBL/GenBank/DDBJ databases">
        <title>Phytophthora aleatoria, a newly-described species from Pinus radiata is distinct from Phytophthora cactorum isolates based on comparative genomics.</title>
        <authorList>
            <person name="Mcdougal R."/>
            <person name="Panda P."/>
            <person name="Williams N."/>
            <person name="Studholme D.J."/>
        </authorList>
    </citation>
    <scope>NUCLEOTIDE SEQUENCE</scope>
    <source>
        <strain evidence="1">NZFS 4037</strain>
    </source>
</reference>
<comment type="caution">
    <text evidence="1">The sequence shown here is derived from an EMBL/GenBank/DDBJ whole genome shotgun (WGS) entry which is preliminary data.</text>
</comment>
<dbReference type="AlphaFoldDB" id="A0A8J5MD98"/>
<sequence>MSTVARSGILYLDPLNSSAKNASFPWKGEEVNDIVHDDSEVGGMTMEYLEYWAYSKLVGVGFDYIYAELYRLRSGC</sequence>